<organism evidence="6 7">
    <name type="scientific">Methylobacterium gnaphalii</name>
    <dbReference type="NCBI Taxonomy" id="1010610"/>
    <lineage>
        <taxon>Bacteria</taxon>
        <taxon>Pseudomonadati</taxon>
        <taxon>Pseudomonadota</taxon>
        <taxon>Alphaproteobacteria</taxon>
        <taxon>Hyphomicrobiales</taxon>
        <taxon>Methylobacteriaceae</taxon>
        <taxon>Methylobacterium</taxon>
    </lineage>
</organism>
<evidence type="ECO:0000256" key="1">
    <source>
        <dbReference type="ARBA" id="ARBA00022617"/>
    </source>
</evidence>
<keyword evidence="1 4" id="KW-0349">Heme</keyword>
<dbReference type="InterPro" id="IPR036909">
    <property type="entry name" value="Cyt_c-like_dom_sf"/>
</dbReference>
<keyword evidence="3 4" id="KW-0408">Iron</keyword>
<reference evidence="6 7" key="1">
    <citation type="submission" date="2019-07" db="EMBL/GenBank/DDBJ databases">
        <title>Whole genome shotgun sequence of Methylobacterium gnaphalii NBRC 107716.</title>
        <authorList>
            <person name="Hosoyama A."/>
            <person name="Uohara A."/>
            <person name="Ohji S."/>
            <person name="Ichikawa N."/>
        </authorList>
    </citation>
    <scope>NUCLEOTIDE SEQUENCE [LARGE SCALE GENOMIC DNA]</scope>
    <source>
        <strain evidence="6 7">NBRC 107716</strain>
    </source>
</reference>
<evidence type="ECO:0000256" key="4">
    <source>
        <dbReference type="PROSITE-ProRule" id="PRU00433"/>
    </source>
</evidence>
<dbReference type="SUPFAM" id="SSF46626">
    <property type="entry name" value="Cytochrome c"/>
    <property type="match status" value="1"/>
</dbReference>
<dbReference type="AlphaFoldDB" id="A0A512JER1"/>
<comment type="caution">
    <text evidence="6">The sequence shown here is derived from an EMBL/GenBank/DDBJ whole genome shotgun (WGS) entry which is preliminary data.</text>
</comment>
<dbReference type="EMBL" id="BJZV01000001">
    <property type="protein sequence ID" value="GEP08440.1"/>
    <property type="molecule type" value="Genomic_DNA"/>
</dbReference>
<evidence type="ECO:0000313" key="6">
    <source>
        <dbReference type="EMBL" id="GEP08440.1"/>
    </source>
</evidence>
<evidence type="ECO:0000259" key="5">
    <source>
        <dbReference type="PROSITE" id="PS51007"/>
    </source>
</evidence>
<dbReference type="GO" id="GO:0009055">
    <property type="term" value="F:electron transfer activity"/>
    <property type="evidence" value="ECO:0007669"/>
    <property type="project" value="InterPro"/>
</dbReference>
<keyword evidence="2 4" id="KW-0479">Metal-binding</keyword>
<gene>
    <name evidence="6" type="ORF">MGN01_02850</name>
</gene>
<sequence length="89" mass="9044">MMAVALGWGAQAAERLPAGASSCTSCHAGAASEIPVLENLTAAEIEAALEAYRSGGRDGTIMPRIAKGFSAAETRAIAASLGRDRQSKP</sequence>
<feature type="domain" description="Cytochrome c" evidence="5">
    <location>
        <begin position="2"/>
        <end position="85"/>
    </location>
</feature>
<dbReference type="PROSITE" id="PS51007">
    <property type="entry name" value="CYTC"/>
    <property type="match status" value="1"/>
</dbReference>
<proteinExistence type="predicted"/>
<evidence type="ECO:0000313" key="7">
    <source>
        <dbReference type="Proteomes" id="UP000321750"/>
    </source>
</evidence>
<keyword evidence="7" id="KW-1185">Reference proteome</keyword>
<dbReference type="Proteomes" id="UP000321750">
    <property type="component" value="Unassembled WGS sequence"/>
</dbReference>
<protein>
    <recommendedName>
        <fullName evidence="5">Cytochrome c domain-containing protein</fullName>
    </recommendedName>
</protein>
<evidence type="ECO:0000256" key="2">
    <source>
        <dbReference type="ARBA" id="ARBA00022723"/>
    </source>
</evidence>
<evidence type="ECO:0000256" key="3">
    <source>
        <dbReference type="ARBA" id="ARBA00023004"/>
    </source>
</evidence>
<name>A0A512JER1_9HYPH</name>
<dbReference type="Gene3D" id="1.10.760.10">
    <property type="entry name" value="Cytochrome c-like domain"/>
    <property type="match status" value="1"/>
</dbReference>
<dbReference type="InterPro" id="IPR009056">
    <property type="entry name" value="Cyt_c-like_dom"/>
</dbReference>
<dbReference type="GO" id="GO:0020037">
    <property type="term" value="F:heme binding"/>
    <property type="evidence" value="ECO:0007669"/>
    <property type="project" value="InterPro"/>
</dbReference>
<dbReference type="GO" id="GO:0046872">
    <property type="term" value="F:metal ion binding"/>
    <property type="evidence" value="ECO:0007669"/>
    <property type="project" value="UniProtKB-KW"/>
</dbReference>
<accession>A0A512JER1</accession>